<dbReference type="InterPro" id="IPR036434">
    <property type="entry name" value="Beta_cellobiohydrolase_sf"/>
</dbReference>
<feature type="binding site" evidence="7">
    <location>
        <position position="84"/>
    </location>
    <ligand>
        <name>substrate</name>
    </ligand>
</feature>
<keyword evidence="1 9" id="KW-0378">Hydrolase</keyword>
<reference evidence="10" key="1">
    <citation type="submission" date="2021-06" db="EMBL/GenBank/DDBJ databases">
        <title>Comparative genomics, transcriptomics and evolutionary studies reveal genomic signatures of adaptation to plant cell wall in hemibiotrophic fungi.</title>
        <authorList>
            <consortium name="DOE Joint Genome Institute"/>
            <person name="Baroncelli R."/>
            <person name="Diaz J.F."/>
            <person name="Benocci T."/>
            <person name="Peng M."/>
            <person name="Battaglia E."/>
            <person name="Haridas S."/>
            <person name="Andreopoulos W."/>
            <person name="Labutti K."/>
            <person name="Pangilinan J."/>
            <person name="Floch G.L."/>
            <person name="Makela M.R."/>
            <person name="Henrissat B."/>
            <person name="Grigoriev I.V."/>
            <person name="Crouch J.A."/>
            <person name="De Vries R.P."/>
            <person name="Sukno S.A."/>
            <person name="Thon M.R."/>
        </authorList>
    </citation>
    <scope>NUCLEOTIDE SEQUENCE</scope>
    <source>
        <strain evidence="10">MAFF235873</strain>
    </source>
</reference>
<keyword evidence="4 9" id="KW-0326">Glycosidase</keyword>
<dbReference type="AlphaFoldDB" id="A0AAD9HDM7"/>
<dbReference type="PIRSF" id="PIRSF001100">
    <property type="entry name" value="Beta_cellobiohydrolase"/>
    <property type="match status" value="1"/>
</dbReference>
<feature type="binding site" evidence="7">
    <location>
        <position position="220"/>
    </location>
    <ligand>
        <name>substrate</name>
    </ligand>
</feature>
<name>A0AAD9HDM7_9PEZI</name>
<evidence type="ECO:0000256" key="5">
    <source>
        <dbReference type="ARBA" id="ARBA00023326"/>
    </source>
</evidence>
<comment type="similarity">
    <text evidence="9">Belongs to the glycosyl hydrolase family 6.</text>
</comment>
<feature type="chain" id="PRO_5041780075" description="Glucanase" evidence="9">
    <location>
        <begin position="19"/>
        <end position="383"/>
    </location>
</feature>
<dbReference type="InterPro" id="IPR016288">
    <property type="entry name" value="Beta_cellobiohydrolase"/>
</dbReference>
<keyword evidence="11" id="KW-1185">Reference proteome</keyword>
<keyword evidence="9" id="KW-0732">Signal</keyword>
<evidence type="ECO:0000256" key="7">
    <source>
        <dbReference type="PIRSR" id="PIRSR001100-2"/>
    </source>
</evidence>
<dbReference type="PANTHER" id="PTHR34876:SF10">
    <property type="entry name" value="GLUCANASE"/>
    <property type="match status" value="1"/>
</dbReference>
<feature type="binding site" evidence="7">
    <location>
        <position position="256"/>
    </location>
    <ligand>
        <name>substrate</name>
    </ligand>
</feature>
<feature type="signal peptide" evidence="9">
    <location>
        <begin position="1"/>
        <end position="18"/>
    </location>
</feature>
<protein>
    <recommendedName>
        <fullName evidence="9">Glucanase</fullName>
        <ecNumber evidence="9">3.2.1.-</ecNumber>
    </recommendedName>
</protein>
<keyword evidence="5 9" id="KW-0624">Polysaccharide degradation</keyword>
<dbReference type="PROSITE" id="PS00656">
    <property type="entry name" value="GLYCOSYL_HYDROL_F6_2"/>
    <property type="match status" value="1"/>
</dbReference>
<feature type="active site" description="Proton acceptor" evidence="6">
    <location>
        <position position="348"/>
    </location>
</feature>
<dbReference type="SUPFAM" id="SSF51989">
    <property type="entry name" value="Glycosyl hydrolases family 6, cellulases"/>
    <property type="match status" value="1"/>
</dbReference>
<dbReference type="GO" id="GO:0030245">
    <property type="term" value="P:cellulose catabolic process"/>
    <property type="evidence" value="ECO:0007669"/>
    <property type="project" value="UniProtKB-KW"/>
</dbReference>
<keyword evidence="2 9" id="KW-0136">Cellulose degradation</keyword>
<keyword evidence="3 9" id="KW-0119">Carbohydrate metabolism</keyword>
<dbReference type="Gene3D" id="3.20.20.40">
    <property type="entry name" value="1, 4-beta cellobiohydrolase"/>
    <property type="match status" value="1"/>
</dbReference>
<comment type="caution">
    <text evidence="10">The sequence shown here is derived from an EMBL/GenBank/DDBJ whole genome shotgun (WGS) entry which is preliminary data.</text>
</comment>
<feature type="binding site" evidence="7">
    <location>
        <position position="314"/>
    </location>
    <ligand>
        <name>substrate</name>
    </ligand>
</feature>
<dbReference type="EMBL" id="MU842915">
    <property type="protein sequence ID" value="KAK2026406.1"/>
    <property type="molecule type" value="Genomic_DNA"/>
</dbReference>
<dbReference type="EC" id="3.2.1.-" evidence="9"/>
<evidence type="ECO:0000256" key="3">
    <source>
        <dbReference type="ARBA" id="ARBA00023277"/>
    </source>
</evidence>
<dbReference type="PANTHER" id="PTHR34876">
    <property type="match status" value="1"/>
</dbReference>
<gene>
    <name evidence="10" type="ORF">LX32DRAFT_701537</name>
</gene>
<dbReference type="GO" id="GO:0004553">
    <property type="term" value="F:hydrolase activity, hydrolyzing O-glycosyl compounds"/>
    <property type="evidence" value="ECO:0007669"/>
    <property type="project" value="InterPro"/>
</dbReference>
<evidence type="ECO:0000256" key="6">
    <source>
        <dbReference type="PIRSR" id="PIRSR001100-1"/>
    </source>
</evidence>
<sequence length="383" mass="41100">MHFASVLAVLSALGAVSASPRPGIQDQRLRRAATSPNPFEGRKLYANPIWAQKLEETHKAFLSKGDTQNAAKVRTAQNTGSFVWVSSTSMLPDIDTAITGARAAQRKTGQKQTVGLVLYNLPDRDCSAGESAGEFSTDRNGLQLYKDAFVKPFAQKLARATDLNFAVVVEPDALANLVTNSNVALCAKAKTAYQDGIANVIASLQYEHVGLYIDAANGGWLGWDKNLESAAEVFAKVVKQAGNNAKIRGFSTNVSNYNPLNANPRESFTEGSNSYDESHYALSLAPHLEARGLPSRFIIDQSRVSNNRKSWGDWCNVSPAGFGMVPGNPVNNNHIDSIVWVKTAGESDGQCGLQGAPAAGAWFDTYVQMLVKNAHPSLVAGKA</sequence>
<evidence type="ECO:0000256" key="4">
    <source>
        <dbReference type="ARBA" id="ARBA00023295"/>
    </source>
</evidence>
<feature type="binding site" evidence="7">
    <location>
        <position position="346"/>
    </location>
    <ligand>
        <name>substrate</name>
    </ligand>
</feature>
<feature type="binding site" evidence="7">
    <location>
        <position position="342"/>
    </location>
    <ligand>
        <name>substrate</name>
    </ligand>
</feature>
<organism evidence="10 11">
    <name type="scientific">Colletotrichum zoysiae</name>
    <dbReference type="NCBI Taxonomy" id="1216348"/>
    <lineage>
        <taxon>Eukaryota</taxon>
        <taxon>Fungi</taxon>
        <taxon>Dikarya</taxon>
        <taxon>Ascomycota</taxon>
        <taxon>Pezizomycotina</taxon>
        <taxon>Sordariomycetes</taxon>
        <taxon>Hypocreomycetidae</taxon>
        <taxon>Glomerellales</taxon>
        <taxon>Glomerellaceae</taxon>
        <taxon>Colletotrichum</taxon>
        <taxon>Colletotrichum graminicola species complex</taxon>
    </lineage>
</organism>
<evidence type="ECO:0000256" key="2">
    <source>
        <dbReference type="ARBA" id="ARBA00023001"/>
    </source>
</evidence>
<evidence type="ECO:0000256" key="1">
    <source>
        <dbReference type="ARBA" id="ARBA00022801"/>
    </source>
</evidence>
<accession>A0AAD9HDM7</accession>
<dbReference type="Proteomes" id="UP001232148">
    <property type="component" value="Unassembled WGS sequence"/>
</dbReference>
<evidence type="ECO:0000256" key="8">
    <source>
        <dbReference type="PROSITE-ProRule" id="PRU10057"/>
    </source>
</evidence>
<evidence type="ECO:0000313" key="10">
    <source>
        <dbReference type="EMBL" id="KAK2026406.1"/>
    </source>
</evidence>
<proteinExistence type="inferred from homology"/>
<dbReference type="PRINTS" id="PR00733">
    <property type="entry name" value="GLHYDRLASE6"/>
</dbReference>
<evidence type="ECO:0000256" key="9">
    <source>
        <dbReference type="RuleBase" id="RU361186"/>
    </source>
</evidence>
<dbReference type="InterPro" id="IPR001524">
    <property type="entry name" value="Glyco_hydro_6_CS"/>
</dbReference>
<dbReference type="Pfam" id="PF01341">
    <property type="entry name" value="Glyco_hydro_6"/>
    <property type="match status" value="1"/>
</dbReference>
<feature type="active site" description="Proton donor" evidence="6 8">
    <location>
        <position position="172"/>
    </location>
</feature>
<evidence type="ECO:0000313" key="11">
    <source>
        <dbReference type="Proteomes" id="UP001232148"/>
    </source>
</evidence>